<dbReference type="RefSeq" id="XP_042624146.1">
    <property type="nucleotide sequence ID" value="XM_042768212.1"/>
</dbReference>
<dbReference type="Pfam" id="PF05699">
    <property type="entry name" value="Dimer_Tnp_hAT"/>
    <property type="match status" value="1"/>
</dbReference>
<dbReference type="KEGG" id="ccar:109072872"/>
<dbReference type="GO" id="GO:0046983">
    <property type="term" value="F:protein dimerization activity"/>
    <property type="evidence" value="ECO:0007669"/>
    <property type="project" value="InterPro"/>
</dbReference>
<dbReference type="PROSITE" id="PS51257">
    <property type="entry name" value="PROKAR_LIPOPROTEIN"/>
    <property type="match status" value="1"/>
</dbReference>
<protein>
    <submittedName>
        <fullName evidence="2">E3 SUMO-protein ligase ZBED1-like</fullName>
    </submittedName>
</protein>
<organism evidence="2">
    <name type="scientific">Cyprinus carpio</name>
    <name type="common">Common carp</name>
    <dbReference type="NCBI Taxonomy" id="7962"/>
    <lineage>
        <taxon>Eukaryota</taxon>
        <taxon>Metazoa</taxon>
        <taxon>Chordata</taxon>
        <taxon>Craniata</taxon>
        <taxon>Vertebrata</taxon>
        <taxon>Euteleostomi</taxon>
        <taxon>Actinopterygii</taxon>
        <taxon>Neopterygii</taxon>
        <taxon>Teleostei</taxon>
        <taxon>Ostariophysi</taxon>
        <taxon>Cypriniformes</taxon>
        <taxon>Cyprinidae</taxon>
        <taxon>Cyprininae</taxon>
        <taxon>Cyprinus</taxon>
    </lineage>
</organism>
<gene>
    <name evidence="2" type="primary">LOC109072872</name>
</gene>
<reference evidence="2" key="1">
    <citation type="submission" date="2025-08" db="UniProtKB">
        <authorList>
            <consortium name="RefSeq"/>
        </authorList>
    </citation>
    <scope>IDENTIFICATION</scope>
    <source>
        <tissue evidence="2">Muscle</tissue>
    </source>
</reference>
<dbReference type="PANTHER" id="PTHR46481">
    <property type="entry name" value="ZINC FINGER BED DOMAIN-CONTAINING PROTEIN 4"/>
    <property type="match status" value="1"/>
</dbReference>
<dbReference type="InterPro" id="IPR008906">
    <property type="entry name" value="HATC_C_dom"/>
</dbReference>
<dbReference type="OrthoDB" id="1607513at2759"/>
<sequence length="561" mass="62594">MMYHLNKVHPSLVNVGGGASCSRSQPSIKSALARTRSCDAQRAEKITQGICKFLEMDIPPLSVVEGNGFRELIHLLEPAYQIPSRRTITRLVETHYEERKQQLLKELSKAERVALTTDCWTALTAESYITITCHYISDDWQMNTAVLLTESLPGRHTADHLAEKMNGAVDQWGLKGRVIACVHDNAANIVAANSPTRVPWISVACFAHTLQLAINDGFALYLHRVISAASKLVSHFNHSTTATKALQKKQEQMGLATHRLTQSCKTRWNSVCEMFDRLVEQRWAVVAVLSDRTVTKLQDARILELKDEYWQLMEDTQPVLSALKCPTMVMSAEKDVSILNTYPVTFGLINIHLMRNEGDGPRLIEFKTKVRSSLIQRMNIESGEFVSFAPMISSMLDPRHKHLGFLTPTQRLAANVKLVELGEAVGTDRAAIQQAGGVEAALSDTDEGSANTEVATSQSSAMAQLLGDHYTTQCEAGIETELQNFLRETSPPLNCTPRNWWKVNGIRFPRLAKLAWRYLCIPATSVPSERVFSAAGLTVTRLRSRLTSDHVNMLIFLNKNQ</sequence>
<dbReference type="PANTHER" id="PTHR46481:SF9">
    <property type="entry name" value="ZINC FINGER BED DOMAIN-CONTAINING PROTEIN 1-LIKE"/>
    <property type="match status" value="1"/>
</dbReference>
<name>A0A9Q9YR07_CYPCA</name>
<evidence type="ECO:0000259" key="1">
    <source>
        <dbReference type="Pfam" id="PF05699"/>
    </source>
</evidence>
<dbReference type="AlphaFoldDB" id="A0A9Q9YR07"/>
<evidence type="ECO:0000313" key="2">
    <source>
        <dbReference type="RefSeq" id="XP_042624146.1"/>
    </source>
</evidence>
<proteinExistence type="predicted"/>
<accession>A0A9Q9YR07</accession>
<dbReference type="GeneID" id="109072872"/>
<dbReference type="InterPro" id="IPR052035">
    <property type="entry name" value="ZnF_BED_domain_contain"/>
</dbReference>
<feature type="domain" description="HAT C-terminal dimerisation" evidence="1">
    <location>
        <begin position="483"/>
        <end position="560"/>
    </location>
</feature>
<dbReference type="Proteomes" id="UP001155660">
    <property type="component" value="Chromosome A12"/>
</dbReference>